<evidence type="ECO:0000313" key="2">
    <source>
        <dbReference type="EMBL" id="MBL1410435.1"/>
    </source>
</evidence>
<dbReference type="Proteomes" id="UP000625283">
    <property type="component" value="Unassembled WGS sequence"/>
</dbReference>
<sequence>MKTITKITFALFAIMLVFTSCSKDNDNAAPKVAKEITVDELLTYQIVEEISVKPEYIPELGNQIYFRVYVLERNINNTERFFMRSYTASTQSVAESAITYNAETGITTLKTNFGYVELTRDKNNQIELKGGHYFNENNKKIQTKYMQLVKLTNDVFVHQTYKAVSGNGYYRFSNLKWRYKQDSAPADGELTWNYERYKSTLWAGYDGGTAKYLNLFVVIPKGNGWKGSHLDKNLLLVYVYDQNKQIQIGDITICALDN</sequence>
<protein>
    <recommendedName>
        <fullName evidence="4">DUF4595 domain-containing protein</fullName>
    </recommendedName>
</protein>
<feature type="chain" id="PRO_5045244521" description="DUF4595 domain-containing protein" evidence="1">
    <location>
        <begin position="23"/>
        <end position="258"/>
    </location>
</feature>
<organism evidence="2 3">
    <name type="scientific">Sphingobacterium faecale</name>
    <dbReference type="NCBI Taxonomy" id="2803775"/>
    <lineage>
        <taxon>Bacteria</taxon>
        <taxon>Pseudomonadati</taxon>
        <taxon>Bacteroidota</taxon>
        <taxon>Sphingobacteriia</taxon>
        <taxon>Sphingobacteriales</taxon>
        <taxon>Sphingobacteriaceae</taxon>
        <taxon>Sphingobacterium</taxon>
    </lineage>
</organism>
<keyword evidence="1" id="KW-0732">Signal</keyword>
<feature type="signal peptide" evidence="1">
    <location>
        <begin position="1"/>
        <end position="22"/>
    </location>
</feature>
<reference evidence="2 3" key="1">
    <citation type="submission" date="2021-01" db="EMBL/GenBank/DDBJ databases">
        <title>C459-1 draft genome sequence.</title>
        <authorList>
            <person name="Zhang X.-F."/>
        </authorList>
    </citation>
    <scope>NUCLEOTIDE SEQUENCE [LARGE SCALE GENOMIC DNA]</scope>
    <source>
        <strain evidence="3">C459-1</strain>
    </source>
</reference>
<comment type="caution">
    <text evidence="2">The sequence shown here is derived from an EMBL/GenBank/DDBJ whole genome shotgun (WGS) entry which is preliminary data.</text>
</comment>
<proteinExistence type="predicted"/>
<evidence type="ECO:0008006" key="4">
    <source>
        <dbReference type="Google" id="ProtNLM"/>
    </source>
</evidence>
<gene>
    <name evidence="2" type="ORF">JKG61_16885</name>
</gene>
<accession>A0ABS1R6U4</accession>
<evidence type="ECO:0000256" key="1">
    <source>
        <dbReference type="SAM" id="SignalP"/>
    </source>
</evidence>
<dbReference type="PROSITE" id="PS51257">
    <property type="entry name" value="PROKAR_LIPOPROTEIN"/>
    <property type="match status" value="1"/>
</dbReference>
<keyword evidence="3" id="KW-1185">Reference proteome</keyword>
<dbReference type="RefSeq" id="WP_202104126.1">
    <property type="nucleotide sequence ID" value="NZ_JAERTY010000009.1"/>
</dbReference>
<name>A0ABS1R6U4_9SPHI</name>
<evidence type="ECO:0000313" key="3">
    <source>
        <dbReference type="Proteomes" id="UP000625283"/>
    </source>
</evidence>
<dbReference type="EMBL" id="JAERTY010000009">
    <property type="protein sequence ID" value="MBL1410435.1"/>
    <property type="molecule type" value="Genomic_DNA"/>
</dbReference>